<name>A0A6V7JVM3_9HYME</name>
<proteinExistence type="predicted"/>
<accession>A0A6V7JVM3</accession>
<evidence type="ECO:0000256" key="3">
    <source>
        <dbReference type="ARBA" id="ARBA00022737"/>
    </source>
</evidence>
<dbReference type="SMART" id="SM00369">
    <property type="entry name" value="LRR_TYP"/>
    <property type="match status" value="7"/>
</dbReference>
<keyword evidence="1" id="KW-0433">Leucine-rich repeat</keyword>
<dbReference type="EMBL" id="CADCXW020000021">
    <property type="protein sequence ID" value="CAD1554860.1"/>
    <property type="molecule type" value="Genomic_DNA"/>
</dbReference>
<evidence type="ECO:0000256" key="2">
    <source>
        <dbReference type="ARBA" id="ARBA00022729"/>
    </source>
</evidence>
<dbReference type="Gene3D" id="3.80.10.10">
    <property type="entry name" value="Ribonuclease Inhibitor"/>
    <property type="match status" value="2"/>
</dbReference>
<dbReference type="AlphaFoldDB" id="A0A6V7JVM3"/>
<organism evidence="5">
    <name type="scientific">Bracon brevicornis</name>
    <dbReference type="NCBI Taxonomy" id="1563983"/>
    <lineage>
        <taxon>Eukaryota</taxon>
        <taxon>Metazoa</taxon>
        <taxon>Ecdysozoa</taxon>
        <taxon>Arthropoda</taxon>
        <taxon>Hexapoda</taxon>
        <taxon>Insecta</taxon>
        <taxon>Pterygota</taxon>
        <taxon>Neoptera</taxon>
        <taxon>Endopterygota</taxon>
        <taxon>Hymenoptera</taxon>
        <taxon>Apocrita</taxon>
        <taxon>Ichneumonoidea</taxon>
        <taxon>Braconidae</taxon>
        <taxon>Braconinae</taxon>
        <taxon>Bracon</taxon>
    </lineage>
</organism>
<gene>
    <name evidence="5" type="ORF">BBRV_LOCUS60335</name>
</gene>
<dbReference type="PROSITE" id="PS51450">
    <property type="entry name" value="LRR"/>
    <property type="match status" value="3"/>
</dbReference>
<protein>
    <submittedName>
        <fullName evidence="5">Uncharacterized protein</fullName>
    </submittedName>
</protein>
<dbReference type="InterPro" id="IPR032675">
    <property type="entry name" value="LRR_dom_sf"/>
</dbReference>
<feature type="signal peptide" evidence="4">
    <location>
        <begin position="1"/>
        <end position="18"/>
    </location>
</feature>
<dbReference type="InterPro" id="IPR050328">
    <property type="entry name" value="Dev_Immune_Receptor"/>
</dbReference>
<evidence type="ECO:0000256" key="1">
    <source>
        <dbReference type="ARBA" id="ARBA00022614"/>
    </source>
</evidence>
<dbReference type="Pfam" id="PF13855">
    <property type="entry name" value="LRR_8"/>
    <property type="match status" value="2"/>
</dbReference>
<sequence>MLYSTLFLLASVASAVSSSEIGSITCVYQYANFTICSRASELINVTHKGNSKFLQLELYNHTSIGPHTFASVQLVWLILIFSHPSTGEPRSVDLRPESFNGLEATLRTLDIYCWIVPHDSTPLSFLQNLESLTLQQSQLTEVPKNLLKDLRNLKQFVVKSHNIKTISDDSFSMLNPNIEVIFLEDGDLEFIQGKPFRNFTRLRMLSFTRNKLSDLQAGVFDGLVRMRTIKLGSNLLSKVKRDIFTPEHRVLTNVDLSDNQISEIEESAFPDIDVVMLSLAKNRLETLPVGAFSNLKLLRLLDLSRNRIRRISSYFNGLDNLRKLLIDSNEISRIEPFAFCGLTLEALRIRYNANLTELATDTFNGLTIGGFLELQFNNSSNIKDDAFRNLKAFDILLSGNPLRSIDRVRWGVGKDIIVNI</sequence>
<dbReference type="SUPFAM" id="SSF52058">
    <property type="entry name" value="L domain-like"/>
    <property type="match status" value="1"/>
</dbReference>
<keyword evidence="3" id="KW-0677">Repeat</keyword>
<evidence type="ECO:0000313" key="5">
    <source>
        <dbReference type="EMBL" id="CAD1554860.1"/>
    </source>
</evidence>
<dbReference type="InterPro" id="IPR001611">
    <property type="entry name" value="Leu-rich_rpt"/>
</dbReference>
<keyword evidence="2 4" id="KW-0732">Signal</keyword>
<evidence type="ECO:0000256" key="4">
    <source>
        <dbReference type="SAM" id="SignalP"/>
    </source>
</evidence>
<feature type="chain" id="PRO_5027943448" evidence="4">
    <location>
        <begin position="19"/>
        <end position="420"/>
    </location>
</feature>
<reference evidence="5" key="1">
    <citation type="submission" date="2020-07" db="EMBL/GenBank/DDBJ databases">
        <authorList>
            <person name="Ferguson B K."/>
        </authorList>
    </citation>
    <scope>NUCLEOTIDE SEQUENCE</scope>
    <source>
        <strain evidence="5">L06</strain>
    </source>
</reference>
<dbReference type="PANTHER" id="PTHR24373:SF275">
    <property type="entry name" value="TIR DOMAIN-CONTAINING PROTEIN"/>
    <property type="match status" value="1"/>
</dbReference>
<dbReference type="PANTHER" id="PTHR24373">
    <property type="entry name" value="SLIT RELATED LEUCINE-RICH REPEAT NEURONAL PROTEIN"/>
    <property type="match status" value="1"/>
</dbReference>
<dbReference type="InterPro" id="IPR003591">
    <property type="entry name" value="Leu-rich_rpt_typical-subtyp"/>
</dbReference>